<keyword evidence="1" id="KW-1133">Transmembrane helix</keyword>
<dbReference type="InterPro" id="IPR021994">
    <property type="entry name" value="DUF3592"/>
</dbReference>
<comment type="caution">
    <text evidence="3">The sequence shown here is derived from an EMBL/GenBank/DDBJ whole genome shotgun (WGS) entry which is preliminary data.</text>
</comment>
<proteinExistence type="predicted"/>
<reference evidence="4" key="1">
    <citation type="submission" date="2018-12" db="EMBL/GenBank/DDBJ databases">
        <title>Tengunoibacter tsumagoiensis gen. nov., sp. nov., Dictyobacter kobayashii sp. nov., D. alpinus sp. nov., and D. joshuensis sp. nov. and description of Dictyobacteraceae fam. nov. within the order Ktedonobacterales isolated from Tengu-no-mugimeshi.</title>
        <authorList>
            <person name="Wang C.M."/>
            <person name="Zheng Y."/>
            <person name="Sakai Y."/>
            <person name="Toyoda A."/>
            <person name="Minakuchi Y."/>
            <person name="Abe K."/>
            <person name="Yokota A."/>
            <person name="Yabe S."/>
        </authorList>
    </citation>
    <scope>NUCLEOTIDE SEQUENCE [LARGE SCALE GENOMIC DNA]</scope>
    <source>
        <strain evidence="4">Uno16</strain>
    </source>
</reference>
<dbReference type="AlphaFoldDB" id="A0A402BB41"/>
<accession>A0A402BB41</accession>
<dbReference type="EMBL" id="BIFT01000001">
    <property type="protein sequence ID" value="GCE28549.1"/>
    <property type="molecule type" value="Genomic_DNA"/>
</dbReference>
<protein>
    <recommendedName>
        <fullName evidence="2">DUF3592 domain-containing protein</fullName>
    </recommendedName>
</protein>
<feature type="transmembrane region" description="Helical" evidence="1">
    <location>
        <begin position="115"/>
        <end position="134"/>
    </location>
</feature>
<gene>
    <name evidence="3" type="ORF">KDA_40330</name>
</gene>
<organism evidence="3 4">
    <name type="scientific">Dictyobacter alpinus</name>
    <dbReference type="NCBI Taxonomy" id="2014873"/>
    <lineage>
        <taxon>Bacteria</taxon>
        <taxon>Bacillati</taxon>
        <taxon>Chloroflexota</taxon>
        <taxon>Ktedonobacteria</taxon>
        <taxon>Ktedonobacterales</taxon>
        <taxon>Dictyobacteraceae</taxon>
        <taxon>Dictyobacter</taxon>
    </lineage>
</organism>
<evidence type="ECO:0000313" key="3">
    <source>
        <dbReference type="EMBL" id="GCE28549.1"/>
    </source>
</evidence>
<name>A0A402BB41_9CHLR</name>
<dbReference type="Pfam" id="PF12158">
    <property type="entry name" value="DUF3592"/>
    <property type="match status" value="1"/>
</dbReference>
<dbReference type="RefSeq" id="WP_161982262.1">
    <property type="nucleotide sequence ID" value="NZ_BIFT01000001.1"/>
</dbReference>
<keyword evidence="1" id="KW-0472">Membrane</keyword>
<dbReference type="Proteomes" id="UP000287171">
    <property type="component" value="Unassembled WGS sequence"/>
</dbReference>
<keyword evidence="4" id="KW-1185">Reference proteome</keyword>
<sequence>MQVTILLGVIGVIFLGFGLYKRFVTQPFLQNANNVAGTVMYKQNERIYNGVVVVPKTVLVIHFIDNHGVLQELRVREYSSFMTHAEIGDKVPILYDPAHPQHAIIQPNTKMISPLFWLLVGIAFFVAGIIISFLHI</sequence>
<evidence type="ECO:0000256" key="1">
    <source>
        <dbReference type="SAM" id="Phobius"/>
    </source>
</evidence>
<evidence type="ECO:0000259" key="2">
    <source>
        <dbReference type="Pfam" id="PF12158"/>
    </source>
</evidence>
<feature type="transmembrane region" description="Helical" evidence="1">
    <location>
        <begin position="6"/>
        <end position="24"/>
    </location>
</feature>
<keyword evidence="1" id="KW-0812">Transmembrane</keyword>
<feature type="domain" description="DUF3592" evidence="2">
    <location>
        <begin position="76"/>
        <end position="108"/>
    </location>
</feature>
<evidence type="ECO:0000313" key="4">
    <source>
        <dbReference type="Proteomes" id="UP000287171"/>
    </source>
</evidence>